<dbReference type="Pfam" id="PF01656">
    <property type="entry name" value="CbiA"/>
    <property type="match status" value="1"/>
</dbReference>
<comment type="caution">
    <text evidence="2">The sequence shown here is derived from an EMBL/GenBank/DDBJ whole genome shotgun (WGS) entry which is preliminary data.</text>
</comment>
<keyword evidence="3" id="KW-1185">Reference proteome</keyword>
<dbReference type="Gene3D" id="3.40.50.10850">
    <property type="entry name" value="Ntrc-like two-domain protein"/>
    <property type="match status" value="1"/>
</dbReference>
<dbReference type="SUPFAM" id="SSF52540">
    <property type="entry name" value="P-loop containing nucleoside triphosphate hydrolases"/>
    <property type="match status" value="1"/>
</dbReference>
<dbReference type="InterPro" id="IPR050625">
    <property type="entry name" value="ParA/MinD_ATPase"/>
</dbReference>
<dbReference type="PANTHER" id="PTHR43384">
    <property type="entry name" value="SEPTUM SITE-DETERMINING PROTEIN MIND HOMOLOG, CHLOROPLASTIC-RELATED"/>
    <property type="match status" value="1"/>
</dbReference>
<sequence length="381" mass="41848">MGKRVVLASAQREYVAKLAEYVREQEPEWDVAAFTYASALRMELQEGNRSVDLLIGEADLLREAGAAIDRARKVLALADGTMAAEEWASIDQYQPLPVLMTAIRTAIAGDRVASANECRIITVFSASGGTGKTTLALNMLRQAGERGLRTFYFNLEALNATSLLFGHGEPDSLSRLLYGLQAHPEQWDELFAATCRHQPYLRTDYIDAPDHPGERLALPSELLAEVLGRVRASGRYDLIVVDPDAGAGEWHRSLLGGSDQVVWLTTDDVQCLTKTDKLLRYWNASAEGLSDKLVFVMNKSQGQRSLNRWSLPGDGPAMSLPYVPQWKTVEQPGRLLGAPAFCGAVDELLEALGIRSRTPSAKRRKEADVRGPHRAFVRGAG</sequence>
<reference evidence="3" key="1">
    <citation type="journal article" date="2019" name="Int. J. Syst. Evol. Microbiol.">
        <title>The Global Catalogue of Microorganisms (GCM) 10K type strain sequencing project: providing services to taxonomists for standard genome sequencing and annotation.</title>
        <authorList>
            <consortium name="The Broad Institute Genomics Platform"/>
            <consortium name="The Broad Institute Genome Sequencing Center for Infectious Disease"/>
            <person name="Wu L."/>
            <person name="Ma J."/>
        </authorList>
    </citation>
    <scope>NUCLEOTIDE SEQUENCE [LARGE SCALE GENOMIC DNA]</scope>
    <source>
        <strain evidence="3">CGMCC 1.18578</strain>
    </source>
</reference>
<feature type="domain" description="CobQ/CobB/MinD/ParA nucleotide binding" evidence="1">
    <location>
        <begin position="121"/>
        <end position="215"/>
    </location>
</feature>
<proteinExistence type="predicted"/>
<dbReference type="Gene3D" id="3.40.50.300">
    <property type="entry name" value="P-loop containing nucleotide triphosphate hydrolases"/>
    <property type="match status" value="1"/>
</dbReference>
<dbReference type="Proteomes" id="UP001596108">
    <property type="component" value="Unassembled WGS sequence"/>
</dbReference>
<evidence type="ECO:0000313" key="2">
    <source>
        <dbReference type="EMBL" id="MFC5531621.1"/>
    </source>
</evidence>
<dbReference type="EMBL" id="JBHSNC010000055">
    <property type="protein sequence ID" value="MFC5531621.1"/>
    <property type="molecule type" value="Genomic_DNA"/>
</dbReference>
<accession>A0ABW0R3B3</accession>
<evidence type="ECO:0000259" key="1">
    <source>
        <dbReference type="Pfam" id="PF01656"/>
    </source>
</evidence>
<organism evidence="2 3">
    <name type="scientific">Cohnella yongneupensis</name>
    <dbReference type="NCBI Taxonomy" id="425006"/>
    <lineage>
        <taxon>Bacteria</taxon>
        <taxon>Bacillati</taxon>
        <taxon>Bacillota</taxon>
        <taxon>Bacilli</taxon>
        <taxon>Bacillales</taxon>
        <taxon>Paenibacillaceae</taxon>
        <taxon>Cohnella</taxon>
    </lineage>
</organism>
<dbReference type="InterPro" id="IPR027417">
    <property type="entry name" value="P-loop_NTPase"/>
</dbReference>
<dbReference type="PANTHER" id="PTHR43384:SF13">
    <property type="entry name" value="SLR0110 PROTEIN"/>
    <property type="match status" value="1"/>
</dbReference>
<dbReference type="RefSeq" id="WP_378113580.1">
    <property type="nucleotide sequence ID" value="NZ_JBHSNC010000055.1"/>
</dbReference>
<dbReference type="InterPro" id="IPR002586">
    <property type="entry name" value="CobQ/CobB/MinD/ParA_Nub-bd_dom"/>
</dbReference>
<protein>
    <recommendedName>
        <fullName evidence="1">CobQ/CobB/MinD/ParA nucleotide binding domain-containing protein</fullName>
    </recommendedName>
</protein>
<name>A0ABW0R3B3_9BACL</name>
<evidence type="ECO:0000313" key="3">
    <source>
        <dbReference type="Proteomes" id="UP001596108"/>
    </source>
</evidence>
<gene>
    <name evidence="2" type="ORF">ACFPQ4_19580</name>
</gene>